<proteinExistence type="predicted"/>
<dbReference type="EMBL" id="FQUL01000008">
    <property type="protein sequence ID" value="SHE52432.1"/>
    <property type="molecule type" value="Genomic_DNA"/>
</dbReference>
<reference evidence="3" key="1">
    <citation type="submission" date="2016-11" db="EMBL/GenBank/DDBJ databases">
        <authorList>
            <person name="Varghese N."/>
            <person name="Submissions S."/>
        </authorList>
    </citation>
    <scope>NUCLEOTIDE SEQUENCE [LARGE SCALE GENOMIC DNA]</scope>
    <source>
        <strain evidence="3">DSM 19514</strain>
    </source>
</reference>
<evidence type="ECO:0000256" key="1">
    <source>
        <dbReference type="SAM" id="Phobius"/>
    </source>
</evidence>
<feature type="transmembrane region" description="Helical" evidence="1">
    <location>
        <begin position="6"/>
        <end position="30"/>
    </location>
</feature>
<organism evidence="2 3">
    <name type="scientific">Ferrithrix thermotolerans DSM 19514</name>
    <dbReference type="NCBI Taxonomy" id="1121881"/>
    <lineage>
        <taxon>Bacteria</taxon>
        <taxon>Bacillati</taxon>
        <taxon>Actinomycetota</taxon>
        <taxon>Acidimicrobiia</taxon>
        <taxon>Acidimicrobiales</taxon>
        <taxon>Acidimicrobiaceae</taxon>
        <taxon>Ferrithrix</taxon>
    </lineage>
</organism>
<keyword evidence="1" id="KW-1133">Transmembrane helix</keyword>
<protein>
    <submittedName>
        <fullName evidence="2">Uncharacterized protein</fullName>
    </submittedName>
</protein>
<sequence>MQQHLFALAIIISYVVVPSYGQYVIVLIGLRLNMESVFGLG</sequence>
<evidence type="ECO:0000313" key="2">
    <source>
        <dbReference type="EMBL" id="SHE52432.1"/>
    </source>
</evidence>
<evidence type="ECO:0000313" key="3">
    <source>
        <dbReference type="Proteomes" id="UP000184295"/>
    </source>
</evidence>
<accession>A0A1M4U6P8</accession>
<keyword evidence="3" id="KW-1185">Reference proteome</keyword>
<dbReference type="Proteomes" id="UP000184295">
    <property type="component" value="Unassembled WGS sequence"/>
</dbReference>
<gene>
    <name evidence="2" type="ORF">SAMN02745225_00874</name>
</gene>
<name>A0A1M4U6P8_9ACTN</name>
<keyword evidence="1" id="KW-0812">Transmembrane</keyword>
<dbReference type="AlphaFoldDB" id="A0A1M4U6P8"/>
<keyword evidence="1" id="KW-0472">Membrane</keyword>